<evidence type="ECO:0000256" key="9">
    <source>
        <dbReference type="ARBA" id="ARBA00022989"/>
    </source>
</evidence>
<evidence type="ECO:0000313" key="16">
    <source>
        <dbReference type="Proteomes" id="UP000260025"/>
    </source>
</evidence>
<organism evidence="15 16">
    <name type="scientific">Clostridium innocuum</name>
    <dbReference type="NCBI Taxonomy" id="1522"/>
    <lineage>
        <taxon>Bacteria</taxon>
        <taxon>Bacillati</taxon>
        <taxon>Bacillota</taxon>
        <taxon>Clostridia</taxon>
        <taxon>Eubacteriales</taxon>
        <taxon>Clostridiaceae</taxon>
        <taxon>Clostridium</taxon>
    </lineage>
</organism>
<feature type="transmembrane region" description="Helical" evidence="12">
    <location>
        <begin position="237"/>
        <end position="261"/>
    </location>
</feature>
<evidence type="ECO:0000256" key="7">
    <source>
        <dbReference type="ARBA" id="ARBA00022692"/>
    </source>
</evidence>
<dbReference type="InterPro" id="IPR050558">
    <property type="entry name" value="PTS_Sugar-Specific_Components"/>
</dbReference>
<proteinExistence type="predicted"/>
<evidence type="ECO:0000256" key="2">
    <source>
        <dbReference type="ARBA" id="ARBA00022448"/>
    </source>
</evidence>
<dbReference type="GO" id="GO:0016301">
    <property type="term" value="F:kinase activity"/>
    <property type="evidence" value="ECO:0007669"/>
    <property type="project" value="UniProtKB-KW"/>
</dbReference>
<dbReference type="EMBL" id="QVEV01000009">
    <property type="protein sequence ID" value="RGC16314.1"/>
    <property type="molecule type" value="Genomic_DNA"/>
</dbReference>
<evidence type="ECO:0000256" key="1">
    <source>
        <dbReference type="ARBA" id="ARBA00004651"/>
    </source>
</evidence>
<dbReference type="GO" id="GO:0005886">
    <property type="term" value="C:plasma membrane"/>
    <property type="evidence" value="ECO:0007669"/>
    <property type="project" value="UniProtKB-SubCell"/>
</dbReference>
<evidence type="ECO:0000256" key="3">
    <source>
        <dbReference type="ARBA" id="ARBA00022475"/>
    </source>
</evidence>
<dbReference type="GO" id="GO:0015771">
    <property type="term" value="P:trehalose transport"/>
    <property type="evidence" value="ECO:0007669"/>
    <property type="project" value="TreeGrafter"/>
</dbReference>
<keyword evidence="7 12" id="KW-0812">Transmembrane</keyword>
<accession>A0A3E2VXY2</accession>
<name>A0A3E2VXY2_CLOIN</name>
<evidence type="ECO:0000256" key="8">
    <source>
        <dbReference type="ARBA" id="ARBA00022777"/>
    </source>
</evidence>
<dbReference type="PROSITE" id="PS01035">
    <property type="entry name" value="PTS_EIIB_TYPE_1_CYS"/>
    <property type="match status" value="1"/>
</dbReference>
<dbReference type="GO" id="GO:0090589">
    <property type="term" value="F:protein-phosphocysteine-trehalose phosphotransferase system transporter activity"/>
    <property type="evidence" value="ECO:0007669"/>
    <property type="project" value="TreeGrafter"/>
</dbReference>
<dbReference type="RefSeq" id="WP_117442776.1">
    <property type="nucleotide sequence ID" value="NZ_JAJFEN010000026.1"/>
</dbReference>
<evidence type="ECO:0000256" key="12">
    <source>
        <dbReference type="SAM" id="Phobius"/>
    </source>
</evidence>
<dbReference type="InterPro" id="IPR003352">
    <property type="entry name" value="PTS_EIIC"/>
</dbReference>
<dbReference type="PROSITE" id="PS51098">
    <property type="entry name" value="PTS_EIIB_TYPE_1"/>
    <property type="match status" value="1"/>
</dbReference>
<feature type="active site" description="Phosphocysteine intermediate; for EIIB activity" evidence="11">
    <location>
        <position position="26"/>
    </location>
</feature>
<feature type="transmembrane region" description="Helical" evidence="12">
    <location>
        <begin position="197"/>
        <end position="225"/>
    </location>
</feature>
<dbReference type="GO" id="GO:0008982">
    <property type="term" value="F:protein-N(PI)-phosphohistidine-sugar phosphotransferase activity"/>
    <property type="evidence" value="ECO:0007669"/>
    <property type="project" value="InterPro"/>
</dbReference>
<evidence type="ECO:0000256" key="4">
    <source>
        <dbReference type="ARBA" id="ARBA00022597"/>
    </source>
</evidence>
<feature type="transmembrane region" description="Helical" evidence="12">
    <location>
        <begin position="145"/>
        <end position="167"/>
    </location>
</feature>
<keyword evidence="3" id="KW-1003">Cell membrane</keyword>
<dbReference type="GO" id="GO:0009401">
    <property type="term" value="P:phosphoenolpyruvate-dependent sugar phosphotransferase system"/>
    <property type="evidence" value="ECO:0007669"/>
    <property type="project" value="UniProtKB-KW"/>
</dbReference>
<dbReference type="Pfam" id="PF00367">
    <property type="entry name" value="PTS_EIIB"/>
    <property type="match status" value="1"/>
</dbReference>
<dbReference type="FunFam" id="3.30.1360.60:FF:000001">
    <property type="entry name" value="PTS system glucose-specific IIBC component PtsG"/>
    <property type="match status" value="1"/>
</dbReference>
<dbReference type="OrthoDB" id="92465at2"/>
<feature type="transmembrane region" description="Helical" evidence="12">
    <location>
        <begin position="104"/>
        <end position="133"/>
    </location>
</feature>
<keyword evidence="10 12" id="KW-0472">Membrane</keyword>
<keyword evidence="2" id="KW-0813">Transport</keyword>
<feature type="transmembrane region" description="Helical" evidence="12">
    <location>
        <begin position="424"/>
        <end position="445"/>
    </location>
</feature>
<feature type="domain" description="PTS EIIB type-1" evidence="13">
    <location>
        <begin position="4"/>
        <end position="86"/>
    </location>
</feature>
<dbReference type="InterPro" id="IPR001996">
    <property type="entry name" value="PTS_IIB_1"/>
</dbReference>
<protein>
    <recommendedName>
        <fullName evidence="17">PTS transporter subunit EIIC</fullName>
    </recommendedName>
</protein>
<dbReference type="PANTHER" id="PTHR30175">
    <property type="entry name" value="PHOSPHOTRANSFERASE SYSTEM TRANSPORT PROTEIN"/>
    <property type="match status" value="1"/>
</dbReference>
<dbReference type="AlphaFoldDB" id="A0A3E2VXY2"/>
<dbReference type="PROSITE" id="PS51103">
    <property type="entry name" value="PTS_EIIC_TYPE_1"/>
    <property type="match status" value="1"/>
</dbReference>
<feature type="domain" description="PTS EIIC type-1" evidence="14">
    <location>
        <begin position="107"/>
        <end position="452"/>
    </location>
</feature>
<feature type="transmembrane region" description="Helical" evidence="12">
    <location>
        <begin position="174"/>
        <end position="191"/>
    </location>
</feature>
<evidence type="ECO:0000259" key="13">
    <source>
        <dbReference type="PROSITE" id="PS51098"/>
    </source>
</evidence>
<dbReference type="PANTHER" id="PTHR30175:SF1">
    <property type="entry name" value="PTS SYSTEM ARBUTIN-, CELLOBIOSE-, AND SALICIN-SPECIFIC EIIBC COMPONENT-RELATED"/>
    <property type="match status" value="1"/>
</dbReference>
<evidence type="ECO:0000313" key="15">
    <source>
        <dbReference type="EMBL" id="RGC16314.1"/>
    </source>
</evidence>
<dbReference type="Proteomes" id="UP000260025">
    <property type="component" value="Unassembled WGS sequence"/>
</dbReference>
<evidence type="ECO:0000259" key="14">
    <source>
        <dbReference type="PROSITE" id="PS51103"/>
    </source>
</evidence>
<comment type="subcellular location">
    <subcellularLocation>
        <location evidence="1">Cell membrane</location>
        <topology evidence="1">Multi-pass membrane protein</topology>
    </subcellularLocation>
</comment>
<evidence type="ECO:0008006" key="17">
    <source>
        <dbReference type="Google" id="ProtNLM"/>
    </source>
</evidence>
<gene>
    <name evidence="15" type="ORF">DXA38_08295</name>
</gene>
<dbReference type="Pfam" id="PF02378">
    <property type="entry name" value="PTS_EIIC"/>
    <property type="match status" value="1"/>
</dbReference>
<evidence type="ECO:0000256" key="5">
    <source>
        <dbReference type="ARBA" id="ARBA00022679"/>
    </source>
</evidence>
<sequence>MNYELMAVEILAAVGGSKNISNVTHCATRLRLNLIDQKLIDRKKAVDIDGVMGISDKGGQYQLIIGNSVSHVYDEFIKLLTLVETASEAIPEQKKTGVKAIVNCVFDVLSGTFVMFIPVLIAAGMISAILAVLTSFHLVSAEDPTYIIFSAIQSAIFYFLPIFAGYASASKMHMNPFIGMGLGAILCYSEINGVEGLSVFGLSITTVTYNSTVFPVILGVVLMSFVEKGLIRIIPDILKGLVIPMVTLLTGVLGTLLFLGPIGSILGNFLSEIISMISTTAGWVAPAIIAILYPVMVFTGMHYSLMPLVMTSFATVGFDPLMMVAGFIGNLAEGGAATATAFLEKTKERKADAAAIAVSAVCGVTEPALFGITLRNKKTLFSVCVGGFCGALFAGIMSVKAYGFVGGLPSLPLFIGSDGNFNNLIMIIIAVMISFFVTFILTYILNGGKRHV</sequence>
<dbReference type="Gene3D" id="3.30.1360.60">
    <property type="entry name" value="Glucose permease domain IIB"/>
    <property type="match status" value="1"/>
</dbReference>
<evidence type="ECO:0000256" key="10">
    <source>
        <dbReference type="ARBA" id="ARBA00023136"/>
    </source>
</evidence>
<dbReference type="InterPro" id="IPR036878">
    <property type="entry name" value="Glu_permease_IIB"/>
</dbReference>
<evidence type="ECO:0000256" key="11">
    <source>
        <dbReference type="PROSITE-ProRule" id="PRU00421"/>
    </source>
</evidence>
<keyword evidence="8" id="KW-0418">Kinase</keyword>
<keyword evidence="9 12" id="KW-1133">Transmembrane helix</keyword>
<reference evidence="15 16" key="1">
    <citation type="submission" date="2018-08" db="EMBL/GenBank/DDBJ databases">
        <title>A genome reference for cultivated species of the human gut microbiota.</title>
        <authorList>
            <person name="Zou Y."/>
            <person name="Xue W."/>
            <person name="Luo G."/>
        </authorList>
    </citation>
    <scope>NUCLEOTIDE SEQUENCE [LARGE SCALE GENOMIC DNA]</scope>
    <source>
        <strain evidence="15 16">OF01-2LB</strain>
    </source>
</reference>
<evidence type="ECO:0000256" key="6">
    <source>
        <dbReference type="ARBA" id="ARBA00022683"/>
    </source>
</evidence>
<feature type="transmembrane region" description="Helical" evidence="12">
    <location>
        <begin position="380"/>
        <end position="404"/>
    </location>
</feature>
<dbReference type="SUPFAM" id="SSF55604">
    <property type="entry name" value="Glucose permease domain IIB"/>
    <property type="match status" value="1"/>
</dbReference>
<dbReference type="InterPro" id="IPR013013">
    <property type="entry name" value="PTS_EIIC_1"/>
</dbReference>
<keyword evidence="6" id="KW-0598">Phosphotransferase system</keyword>
<keyword evidence="4" id="KW-0762">Sugar transport</keyword>
<dbReference type="InterPro" id="IPR018113">
    <property type="entry name" value="PTrfase_EIIB_Cys"/>
</dbReference>
<keyword evidence="5" id="KW-0808">Transferase</keyword>
<comment type="caution">
    <text evidence="15">The sequence shown here is derived from an EMBL/GenBank/DDBJ whole genome shotgun (WGS) entry which is preliminary data.</text>
</comment>
<dbReference type="CDD" id="cd00212">
    <property type="entry name" value="PTS_IIB_glc"/>
    <property type="match status" value="1"/>
</dbReference>